<evidence type="ECO:0000313" key="2">
    <source>
        <dbReference type="Proteomes" id="UP000070250"/>
    </source>
</evidence>
<keyword evidence="2" id="KW-1185">Reference proteome</keyword>
<dbReference type="Pfam" id="PF03692">
    <property type="entry name" value="CxxCxxCC"/>
    <property type="match status" value="1"/>
</dbReference>
<dbReference type="InterPro" id="IPR005358">
    <property type="entry name" value="Puta_zinc/iron-chelating_dom"/>
</dbReference>
<protein>
    <recommendedName>
        <fullName evidence="3">YkgJ family cysteine cluster protein</fullName>
    </recommendedName>
</protein>
<evidence type="ECO:0000313" key="1">
    <source>
        <dbReference type="EMBL" id="AMN46699.1"/>
    </source>
</evidence>
<dbReference type="Proteomes" id="UP000070250">
    <property type="component" value="Chromosome"/>
</dbReference>
<name>A0A127FAX7_STEDE</name>
<sequence>MKPRFDCLKCPGYCCSHARIAVSEHDIARLARHFGLPLEAARRKFTYRYQTKEADEQILRHQKDHIYKSVCRLFDTQERRCTVYPARPNVCRRYPYGKVCGYYDFLKFEREHQDDEDFIPSA</sequence>
<dbReference type="PATRIC" id="fig|465721.4.peg.1327"/>
<dbReference type="EMBL" id="CP011971">
    <property type="protein sequence ID" value="AMN46699.1"/>
    <property type="molecule type" value="Genomic_DNA"/>
</dbReference>
<dbReference type="AlphaFoldDB" id="A0A127FAX7"/>
<dbReference type="STRING" id="465721.ACG33_06235"/>
<accession>A0A127FAX7</accession>
<dbReference type="KEGG" id="sdf:ACG33_06235"/>
<proteinExistence type="predicted"/>
<reference evidence="1 2" key="1">
    <citation type="submission" date="2015-06" db="EMBL/GenBank/DDBJ databases">
        <title>A Comprehensive Approach to Explore the Metabolic and Phylogenetic Diversity of Bacterial Steroid Degradation in the Environment: Testosterone as an Example.</title>
        <authorList>
            <person name="Yang F.-C."/>
            <person name="Chen Y.-L."/>
            <person name="Yu C.-P."/>
            <person name="Tang S.-L."/>
            <person name="Wang P.-H."/>
            <person name="Ismail W."/>
            <person name="Wang C.-H."/>
            <person name="Yang C.-Y."/>
            <person name="Chiang Y.-R."/>
        </authorList>
    </citation>
    <scope>NUCLEOTIDE SEQUENCE [LARGE SCALE GENOMIC DNA]</scope>
    <source>
        <strain evidence="1 2">DSM 18526</strain>
    </source>
</reference>
<dbReference type="OrthoDB" id="71604at2"/>
<evidence type="ECO:0008006" key="3">
    <source>
        <dbReference type="Google" id="ProtNLM"/>
    </source>
</evidence>
<gene>
    <name evidence="1" type="ORF">ACG33_06235</name>
</gene>
<dbReference type="RefSeq" id="WP_066919626.1">
    <property type="nucleotide sequence ID" value="NZ_CP011971.1"/>
</dbReference>
<organism evidence="1 2">
    <name type="scientific">Steroidobacter denitrificans</name>
    <dbReference type="NCBI Taxonomy" id="465721"/>
    <lineage>
        <taxon>Bacteria</taxon>
        <taxon>Pseudomonadati</taxon>
        <taxon>Pseudomonadota</taxon>
        <taxon>Gammaproteobacteria</taxon>
        <taxon>Steroidobacterales</taxon>
        <taxon>Steroidobacteraceae</taxon>
        <taxon>Steroidobacter</taxon>
    </lineage>
</organism>
<dbReference type="PANTHER" id="PTHR35866">
    <property type="entry name" value="PUTATIVE-RELATED"/>
    <property type="match status" value="1"/>
</dbReference>
<dbReference type="PANTHER" id="PTHR35866:SF1">
    <property type="entry name" value="YKGJ FAMILY CYSTEINE CLUSTER PROTEIN"/>
    <property type="match status" value="1"/>
</dbReference>